<name>J3L7G7_ORYBR</name>
<organism evidence="1">
    <name type="scientific">Oryza brachyantha</name>
    <name type="common">malo sina</name>
    <dbReference type="NCBI Taxonomy" id="4533"/>
    <lineage>
        <taxon>Eukaryota</taxon>
        <taxon>Viridiplantae</taxon>
        <taxon>Streptophyta</taxon>
        <taxon>Embryophyta</taxon>
        <taxon>Tracheophyta</taxon>
        <taxon>Spermatophyta</taxon>
        <taxon>Magnoliopsida</taxon>
        <taxon>Liliopsida</taxon>
        <taxon>Poales</taxon>
        <taxon>Poaceae</taxon>
        <taxon>BOP clade</taxon>
        <taxon>Oryzoideae</taxon>
        <taxon>Oryzeae</taxon>
        <taxon>Oryzinae</taxon>
        <taxon>Oryza</taxon>
    </lineage>
</organism>
<dbReference type="HOGENOM" id="CLU_2227272_0_0_1"/>
<keyword evidence="2" id="KW-1185">Reference proteome</keyword>
<proteinExistence type="predicted"/>
<protein>
    <submittedName>
        <fullName evidence="1">Uncharacterized protein</fullName>
    </submittedName>
</protein>
<dbReference type="AlphaFoldDB" id="J3L7G7"/>
<accession>J3L7G7</accession>
<dbReference type="Proteomes" id="UP000006038">
    <property type="component" value="Chromosome 1"/>
</dbReference>
<evidence type="ECO:0000313" key="2">
    <source>
        <dbReference type="Proteomes" id="UP000006038"/>
    </source>
</evidence>
<evidence type="ECO:0000313" key="1">
    <source>
        <dbReference type="EnsemblPlants" id="OB01G51730.1"/>
    </source>
</evidence>
<dbReference type="EnsemblPlants" id="OB01G51730.1">
    <property type="protein sequence ID" value="OB01G51730.1"/>
    <property type="gene ID" value="OB01G51730"/>
</dbReference>
<sequence>MIWVSGYLHSCIDHEHWHFVVHSFFSAMDHPAYSLFFMLTIFTNWDSVRFQYCICYEFRTQKSNAKLLNHKKWYIYKLPLTHNEANFYAYSLKRLMVQLSKRCAAH</sequence>
<reference evidence="1" key="1">
    <citation type="journal article" date="2013" name="Nat. Commun.">
        <title>Whole-genome sequencing of Oryza brachyantha reveals mechanisms underlying Oryza genome evolution.</title>
        <authorList>
            <person name="Chen J."/>
            <person name="Huang Q."/>
            <person name="Gao D."/>
            <person name="Wang J."/>
            <person name="Lang Y."/>
            <person name="Liu T."/>
            <person name="Li B."/>
            <person name="Bai Z."/>
            <person name="Luis Goicoechea J."/>
            <person name="Liang C."/>
            <person name="Chen C."/>
            <person name="Zhang W."/>
            <person name="Sun S."/>
            <person name="Liao Y."/>
            <person name="Zhang X."/>
            <person name="Yang L."/>
            <person name="Song C."/>
            <person name="Wang M."/>
            <person name="Shi J."/>
            <person name="Liu G."/>
            <person name="Liu J."/>
            <person name="Zhou H."/>
            <person name="Zhou W."/>
            <person name="Yu Q."/>
            <person name="An N."/>
            <person name="Chen Y."/>
            <person name="Cai Q."/>
            <person name="Wang B."/>
            <person name="Liu B."/>
            <person name="Min J."/>
            <person name="Huang Y."/>
            <person name="Wu H."/>
            <person name="Li Z."/>
            <person name="Zhang Y."/>
            <person name="Yin Y."/>
            <person name="Song W."/>
            <person name="Jiang J."/>
            <person name="Jackson S.A."/>
            <person name="Wing R.A."/>
            <person name="Wang J."/>
            <person name="Chen M."/>
        </authorList>
    </citation>
    <scope>NUCLEOTIDE SEQUENCE [LARGE SCALE GENOMIC DNA]</scope>
    <source>
        <strain evidence="1">cv. IRGC 101232</strain>
    </source>
</reference>
<reference evidence="1" key="2">
    <citation type="submission" date="2013-04" db="UniProtKB">
        <authorList>
            <consortium name="EnsemblPlants"/>
        </authorList>
    </citation>
    <scope>IDENTIFICATION</scope>
</reference>
<dbReference type="Gramene" id="OB01G51730.1">
    <property type="protein sequence ID" value="OB01G51730.1"/>
    <property type="gene ID" value="OB01G51730"/>
</dbReference>